<dbReference type="EMBL" id="MU004187">
    <property type="protein sequence ID" value="KAF2496592.1"/>
    <property type="molecule type" value="Genomic_DNA"/>
</dbReference>
<dbReference type="InterPro" id="IPR010730">
    <property type="entry name" value="HET"/>
</dbReference>
<feature type="region of interest" description="Disordered" evidence="1">
    <location>
        <begin position="1"/>
        <end position="20"/>
    </location>
</feature>
<protein>
    <submittedName>
        <fullName evidence="3">HET-domain-containing protein</fullName>
    </submittedName>
</protein>
<reference evidence="3" key="1">
    <citation type="journal article" date="2020" name="Stud. Mycol.">
        <title>101 Dothideomycetes genomes: a test case for predicting lifestyles and emergence of pathogens.</title>
        <authorList>
            <person name="Haridas S."/>
            <person name="Albert R."/>
            <person name="Binder M."/>
            <person name="Bloem J."/>
            <person name="Labutti K."/>
            <person name="Salamov A."/>
            <person name="Andreopoulos B."/>
            <person name="Baker S."/>
            <person name="Barry K."/>
            <person name="Bills G."/>
            <person name="Bluhm B."/>
            <person name="Cannon C."/>
            <person name="Castanera R."/>
            <person name="Culley D."/>
            <person name="Daum C."/>
            <person name="Ezra D."/>
            <person name="Gonzalez J."/>
            <person name="Henrissat B."/>
            <person name="Kuo A."/>
            <person name="Liang C."/>
            <person name="Lipzen A."/>
            <person name="Lutzoni F."/>
            <person name="Magnuson J."/>
            <person name="Mondo S."/>
            <person name="Nolan M."/>
            <person name="Ohm R."/>
            <person name="Pangilinan J."/>
            <person name="Park H.-J."/>
            <person name="Ramirez L."/>
            <person name="Alfaro M."/>
            <person name="Sun H."/>
            <person name="Tritt A."/>
            <person name="Yoshinaga Y."/>
            <person name="Zwiers L.-H."/>
            <person name="Turgeon B."/>
            <person name="Goodwin S."/>
            <person name="Spatafora J."/>
            <person name="Crous P."/>
            <person name="Grigoriev I."/>
        </authorList>
    </citation>
    <scope>NUCLEOTIDE SEQUENCE</scope>
    <source>
        <strain evidence="3">CBS 269.34</strain>
    </source>
</reference>
<evidence type="ECO:0000313" key="3">
    <source>
        <dbReference type="EMBL" id="KAF2496592.1"/>
    </source>
</evidence>
<keyword evidence="4" id="KW-1185">Reference proteome</keyword>
<dbReference type="AlphaFoldDB" id="A0A6A6QWR6"/>
<accession>A0A6A6QWR6</accession>
<evidence type="ECO:0000259" key="2">
    <source>
        <dbReference type="Pfam" id="PF06985"/>
    </source>
</evidence>
<evidence type="ECO:0000256" key="1">
    <source>
        <dbReference type="SAM" id="MobiDB-lite"/>
    </source>
</evidence>
<dbReference type="PANTHER" id="PTHR33112">
    <property type="entry name" value="DOMAIN PROTEIN, PUTATIVE-RELATED"/>
    <property type="match status" value="1"/>
</dbReference>
<organism evidence="3 4">
    <name type="scientific">Lophium mytilinum</name>
    <dbReference type="NCBI Taxonomy" id="390894"/>
    <lineage>
        <taxon>Eukaryota</taxon>
        <taxon>Fungi</taxon>
        <taxon>Dikarya</taxon>
        <taxon>Ascomycota</taxon>
        <taxon>Pezizomycotina</taxon>
        <taxon>Dothideomycetes</taxon>
        <taxon>Pleosporomycetidae</taxon>
        <taxon>Mytilinidiales</taxon>
        <taxon>Mytilinidiaceae</taxon>
        <taxon>Lophium</taxon>
    </lineage>
</organism>
<dbReference type="Proteomes" id="UP000799750">
    <property type="component" value="Unassembled WGS sequence"/>
</dbReference>
<dbReference type="OrthoDB" id="3486565at2759"/>
<sequence>MPMPWPSMHHPTTMVSGDTSSTESLLWAQARLRECQEYHPDCSGTHESHGSPLPTRVLDVGVASADISLDNPKDQLPKVRLLVTSGEAAPYVCLSHRWLPVSEMTRTTQSTLQEYLQNIPWSDLTQRFQDAIVFTRRLGIRYIWIDSICIVQDDEEDWQKESVEMWSIFARSTLTLFASGAEGQNTYPVLRSDADGLFWKPTPVAQSLTLRPRNAGVDKWEVRLRPQLRPLHNLLVPLVPSSLVENPVPHSPLLRRGWVYQERLLSPRILHFGPDELIWECATMLRCECGFEPNISRVPHPKKNHAFAQRVARADMSKAESMSGLKASIDTRFARVDMSKAESMSGLRASIDTRFARDLLITRWHKIVEEYSGLDFTFSSDRLIALTGLAKQFEYLGKYYAGLWEHSLVEDMLWQRHASETQRQQLPLWRAPTWSWASIDGQVTYYEFEHTKMLCQIIRCIVTPHRLGDEFGQLESASLVVSGGLVQVWSAGPQGNHVKTETSSLATLSMDVEWVVDGLDKRTRPLFLFRVADVRFVGLFALLLWRPREESESFERIGCSTDVLGFFGGVEDSTLTII</sequence>
<gene>
    <name evidence="3" type="ORF">BU16DRAFT_336688</name>
</gene>
<proteinExistence type="predicted"/>
<feature type="domain" description="Heterokaryon incompatibility" evidence="2">
    <location>
        <begin position="91"/>
        <end position="262"/>
    </location>
</feature>
<name>A0A6A6QWR6_9PEZI</name>
<dbReference type="Pfam" id="PF06985">
    <property type="entry name" value="HET"/>
    <property type="match status" value="1"/>
</dbReference>
<evidence type="ECO:0000313" key="4">
    <source>
        <dbReference type="Proteomes" id="UP000799750"/>
    </source>
</evidence>
<dbReference type="PANTHER" id="PTHR33112:SF9">
    <property type="entry name" value="HETEROKARYON INCOMPATIBILITY DOMAIN-CONTAINING PROTEIN"/>
    <property type="match status" value="1"/>
</dbReference>